<dbReference type="SUPFAM" id="SSF56752">
    <property type="entry name" value="D-aminoacid aminotransferase-like PLP-dependent enzymes"/>
    <property type="match status" value="1"/>
</dbReference>
<comment type="pathway">
    <text evidence="3">Amino-acid biosynthesis; L-valine biosynthesis; L-valine from pyruvate: step 4/4.</text>
</comment>
<organism evidence="13 14">
    <name type="scientific">Salinivirga cyanobacteriivorans</name>
    <dbReference type="NCBI Taxonomy" id="1307839"/>
    <lineage>
        <taxon>Bacteria</taxon>
        <taxon>Pseudomonadati</taxon>
        <taxon>Bacteroidota</taxon>
        <taxon>Bacteroidia</taxon>
        <taxon>Bacteroidales</taxon>
        <taxon>Salinivirgaceae</taxon>
        <taxon>Salinivirga</taxon>
    </lineage>
</organism>
<evidence type="ECO:0000256" key="5">
    <source>
        <dbReference type="ARBA" id="ARBA00009320"/>
    </source>
</evidence>
<proteinExistence type="inferred from homology"/>
<dbReference type="InterPro" id="IPR050571">
    <property type="entry name" value="Class-IV_PLP-Dep_Aminotrnsfr"/>
</dbReference>
<dbReference type="InterPro" id="IPR043132">
    <property type="entry name" value="BCAT-like_C"/>
</dbReference>
<evidence type="ECO:0000256" key="11">
    <source>
        <dbReference type="RuleBase" id="RU004106"/>
    </source>
</evidence>
<evidence type="ECO:0000256" key="2">
    <source>
        <dbReference type="ARBA" id="ARBA00004824"/>
    </source>
</evidence>
<dbReference type="CDD" id="cd00449">
    <property type="entry name" value="PLPDE_IV"/>
    <property type="match status" value="1"/>
</dbReference>
<dbReference type="GO" id="GO:0052654">
    <property type="term" value="F:L-leucine-2-oxoglutarate transaminase activity"/>
    <property type="evidence" value="ECO:0007669"/>
    <property type="project" value="RHEA"/>
</dbReference>
<keyword evidence="7 12" id="KW-0663">Pyridoxal phosphate</keyword>
<dbReference type="InterPro" id="IPR036038">
    <property type="entry name" value="Aminotransferase-like"/>
</dbReference>
<comment type="cofactor">
    <cofactor evidence="1 12">
        <name>pyridoxal 5'-phosphate</name>
        <dbReference type="ChEBI" id="CHEBI:597326"/>
    </cofactor>
</comment>
<dbReference type="Proteomes" id="UP000064893">
    <property type="component" value="Chromosome"/>
</dbReference>
<evidence type="ECO:0000256" key="3">
    <source>
        <dbReference type="ARBA" id="ARBA00004931"/>
    </source>
</evidence>
<dbReference type="STRING" id="1307839.L21SP5_03944"/>
<keyword evidence="13" id="KW-0808">Transferase</keyword>
<evidence type="ECO:0000313" key="13">
    <source>
        <dbReference type="EMBL" id="ALO17535.1"/>
    </source>
</evidence>
<dbReference type="GO" id="GO:0052655">
    <property type="term" value="F:L-valine-2-oxoglutarate transaminase activity"/>
    <property type="evidence" value="ECO:0007669"/>
    <property type="project" value="RHEA"/>
</dbReference>
<dbReference type="EC" id="2.6.1.42" evidence="6"/>
<accession>A0A0S2I5F3</accession>
<gene>
    <name evidence="13" type="primary">dat</name>
    <name evidence="13" type="ORF">L21SP5_03944</name>
</gene>
<protein>
    <recommendedName>
        <fullName evidence="6">branched-chain-amino-acid transaminase</fullName>
        <ecNumber evidence="6">2.6.1.42</ecNumber>
    </recommendedName>
</protein>
<comment type="pathway">
    <text evidence="2">Amino-acid biosynthesis; L-isoleucine biosynthesis; L-isoleucine from 2-oxobutanoate: step 4/4.</text>
</comment>
<dbReference type="PROSITE" id="PS00770">
    <property type="entry name" value="AA_TRANSFER_CLASS_4"/>
    <property type="match status" value="1"/>
</dbReference>
<evidence type="ECO:0000256" key="10">
    <source>
        <dbReference type="ARBA" id="ARBA00049229"/>
    </source>
</evidence>
<comment type="pathway">
    <text evidence="4">Amino-acid biosynthesis; L-leucine biosynthesis; L-leucine from 3-methyl-2-oxobutanoate: step 4/4.</text>
</comment>
<dbReference type="EMBL" id="CP013118">
    <property type="protein sequence ID" value="ALO17535.1"/>
    <property type="molecule type" value="Genomic_DNA"/>
</dbReference>
<sequence length="263" mass="29827">MVIRGKYCVINGLIKPAEKFKTEFIKNGCSIYEVLRVLNEKPVFIEAHLDRLQGSAHLTAAEAPSFTAIQQGISQLIAANKIDNGNIELVVNTADDWSVRFIPHYWPLPEAYENGVNTMLYKAMRENPNAKIKFTDLRAAVGAFIKQNSIYEAIYVNKNGCITEGSKSNVFFIINNTFYTAPDEQVLPGITRKVVLEILKTYKYPVEYRNVHIDELTDFNAAFITGTSPGVLPIAKINDYRYDVKQKELRNIMSLFETRLFST</sequence>
<dbReference type="Gene3D" id="3.30.470.10">
    <property type="match status" value="1"/>
</dbReference>
<keyword evidence="14" id="KW-1185">Reference proteome</keyword>
<evidence type="ECO:0000256" key="4">
    <source>
        <dbReference type="ARBA" id="ARBA00005072"/>
    </source>
</evidence>
<reference evidence="13 14" key="1">
    <citation type="submission" date="2015-11" db="EMBL/GenBank/DDBJ databases">
        <title>Description and complete genome sequence of a novel strain predominating in hypersaline microbial mats and representing a new family of the Bacteriodetes phylum.</title>
        <authorList>
            <person name="Spring S."/>
            <person name="Bunk B."/>
            <person name="Sproer C."/>
            <person name="Klenk H.-P."/>
        </authorList>
    </citation>
    <scope>NUCLEOTIDE SEQUENCE [LARGE SCALE GENOMIC DNA]</scope>
    <source>
        <strain evidence="13 14">L21-Spi-D4</strain>
    </source>
</reference>
<evidence type="ECO:0000256" key="12">
    <source>
        <dbReference type="RuleBase" id="RU004516"/>
    </source>
</evidence>
<name>A0A0S2I5F3_9BACT</name>
<dbReference type="PANTHER" id="PTHR42743">
    <property type="entry name" value="AMINO-ACID AMINOTRANSFERASE"/>
    <property type="match status" value="1"/>
</dbReference>
<dbReference type="KEGG" id="blq:L21SP5_03944"/>
<evidence type="ECO:0000256" key="7">
    <source>
        <dbReference type="ARBA" id="ARBA00022898"/>
    </source>
</evidence>
<dbReference type="RefSeq" id="WP_057954788.1">
    <property type="nucleotide sequence ID" value="NZ_CP013118.1"/>
</dbReference>
<dbReference type="PANTHER" id="PTHR42743:SF11">
    <property type="entry name" value="AMINODEOXYCHORISMATE LYASE"/>
    <property type="match status" value="1"/>
</dbReference>
<evidence type="ECO:0000256" key="8">
    <source>
        <dbReference type="ARBA" id="ARBA00048212"/>
    </source>
</evidence>
<comment type="similarity">
    <text evidence="5 11">Belongs to the class-IV pyridoxal-phosphate-dependent aminotransferase family.</text>
</comment>
<dbReference type="Pfam" id="PF01063">
    <property type="entry name" value="Aminotran_4"/>
    <property type="match status" value="1"/>
</dbReference>
<comment type="catalytic activity">
    <reaction evidence="9">
        <text>L-isoleucine + 2-oxoglutarate = (S)-3-methyl-2-oxopentanoate + L-glutamate</text>
        <dbReference type="Rhea" id="RHEA:24801"/>
        <dbReference type="ChEBI" id="CHEBI:16810"/>
        <dbReference type="ChEBI" id="CHEBI:29985"/>
        <dbReference type="ChEBI" id="CHEBI:35146"/>
        <dbReference type="ChEBI" id="CHEBI:58045"/>
        <dbReference type="EC" id="2.6.1.42"/>
    </reaction>
</comment>
<dbReference type="AlphaFoldDB" id="A0A0S2I5F3"/>
<dbReference type="InterPro" id="IPR018300">
    <property type="entry name" value="Aminotrans_IV_CS"/>
</dbReference>
<dbReference type="GO" id="GO:0052656">
    <property type="term" value="F:L-isoleucine-2-oxoglutarate transaminase activity"/>
    <property type="evidence" value="ECO:0007669"/>
    <property type="project" value="RHEA"/>
</dbReference>
<comment type="catalytic activity">
    <reaction evidence="8">
        <text>L-valine + 2-oxoglutarate = 3-methyl-2-oxobutanoate + L-glutamate</text>
        <dbReference type="Rhea" id="RHEA:24813"/>
        <dbReference type="ChEBI" id="CHEBI:11851"/>
        <dbReference type="ChEBI" id="CHEBI:16810"/>
        <dbReference type="ChEBI" id="CHEBI:29985"/>
        <dbReference type="ChEBI" id="CHEBI:57762"/>
        <dbReference type="EC" id="2.6.1.42"/>
    </reaction>
</comment>
<evidence type="ECO:0000313" key="14">
    <source>
        <dbReference type="Proteomes" id="UP000064893"/>
    </source>
</evidence>
<comment type="catalytic activity">
    <reaction evidence="10">
        <text>L-leucine + 2-oxoglutarate = 4-methyl-2-oxopentanoate + L-glutamate</text>
        <dbReference type="Rhea" id="RHEA:18321"/>
        <dbReference type="ChEBI" id="CHEBI:16810"/>
        <dbReference type="ChEBI" id="CHEBI:17865"/>
        <dbReference type="ChEBI" id="CHEBI:29985"/>
        <dbReference type="ChEBI" id="CHEBI:57427"/>
        <dbReference type="EC" id="2.6.1.42"/>
    </reaction>
</comment>
<evidence type="ECO:0000256" key="1">
    <source>
        <dbReference type="ARBA" id="ARBA00001933"/>
    </source>
</evidence>
<evidence type="ECO:0000256" key="6">
    <source>
        <dbReference type="ARBA" id="ARBA00013053"/>
    </source>
</evidence>
<dbReference type="GO" id="GO:0005829">
    <property type="term" value="C:cytosol"/>
    <property type="evidence" value="ECO:0007669"/>
    <property type="project" value="TreeGrafter"/>
</dbReference>
<dbReference type="InterPro" id="IPR043131">
    <property type="entry name" value="BCAT-like_N"/>
</dbReference>
<evidence type="ECO:0000256" key="9">
    <source>
        <dbReference type="ARBA" id="ARBA00048798"/>
    </source>
</evidence>
<dbReference type="GO" id="GO:0046394">
    <property type="term" value="P:carboxylic acid biosynthetic process"/>
    <property type="evidence" value="ECO:0007669"/>
    <property type="project" value="UniProtKB-ARBA"/>
</dbReference>
<dbReference type="InterPro" id="IPR001544">
    <property type="entry name" value="Aminotrans_IV"/>
</dbReference>
<keyword evidence="13" id="KW-0032">Aminotransferase</keyword>
<dbReference type="Gene3D" id="3.20.10.10">
    <property type="entry name" value="D-amino Acid Aminotransferase, subunit A, domain 2"/>
    <property type="match status" value="1"/>
</dbReference>